<dbReference type="Gene3D" id="1.20.120.1490">
    <property type="match status" value="1"/>
</dbReference>
<name>A0ABM5N451_EMTOG</name>
<protein>
    <recommendedName>
        <fullName evidence="4">Periplasmic heavy metal sensor</fullName>
    </recommendedName>
</protein>
<reference evidence="2 3" key="1">
    <citation type="submission" date="2011-07" db="EMBL/GenBank/DDBJ databases">
        <title>The complete genome of chromosome of Emticicia oligotrophica DSM 17448.</title>
        <authorList>
            <consortium name="US DOE Joint Genome Institute (JGI-PGF)"/>
            <person name="Lucas S."/>
            <person name="Han J."/>
            <person name="Lapidus A."/>
            <person name="Bruce D."/>
            <person name="Goodwin L."/>
            <person name="Pitluck S."/>
            <person name="Peters L."/>
            <person name="Kyrpides N."/>
            <person name="Mavromatis K."/>
            <person name="Ivanova N."/>
            <person name="Ovchinnikova G."/>
            <person name="Teshima H."/>
            <person name="Detter J.C."/>
            <person name="Tapia R."/>
            <person name="Han C."/>
            <person name="Land M."/>
            <person name="Hauser L."/>
            <person name="Markowitz V."/>
            <person name="Cheng J.-F."/>
            <person name="Hugenholtz P."/>
            <person name="Woyke T."/>
            <person name="Wu D."/>
            <person name="Tindall B."/>
            <person name="Pomrenke H."/>
            <person name="Brambilla E."/>
            <person name="Klenk H.-P."/>
            <person name="Eisen J.A."/>
        </authorList>
    </citation>
    <scope>NUCLEOTIDE SEQUENCE [LARGE SCALE GENOMIC DNA]</scope>
    <source>
        <strain evidence="2 3">DSM 17448</strain>
    </source>
</reference>
<evidence type="ECO:0000313" key="2">
    <source>
        <dbReference type="EMBL" id="AFK04240.1"/>
    </source>
</evidence>
<organism evidence="2 3">
    <name type="scientific">Emticicia oligotrophica (strain DSM 17448 / CIP 109782 / MTCC 6937 / GPTSA100-15)</name>
    <dbReference type="NCBI Taxonomy" id="929562"/>
    <lineage>
        <taxon>Bacteria</taxon>
        <taxon>Pseudomonadati</taxon>
        <taxon>Bacteroidota</taxon>
        <taxon>Cytophagia</taxon>
        <taxon>Cytophagales</taxon>
        <taxon>Leadbetterellaceae</taxon>
        <taxon>Emticicia</taxon>
    </lineage>
</organism>
<dbReference type="Proteomes" id="UP000002875">
    <property type="component" value="Chromosome"/>
</dbReference>
<keyword evidence="3" id="KW-1185">Reference proteome</keyword>
<evidence type="ECO:0000313" key="3">
    <source>
        <dbReference type="Proteomes" id="UP000002875"/>
    </source>
</evidence>
<evidence type="ECO:0000256" key="1">
    <source>
        <dbReference type="SAM" id="MobiDB-lite"/>
    </source>
</evidence>
<dbReference type="EMBL" id="CP002961">
    <property type="protein sequence ID" value="AFK04240.1"/>
    <property type="molecule type" value="Genomic_DNA"/>
</dbReference>
<dbReference type="RefSeq" id="WP_015029934.1">
    <property type="nucleotide sequence ID" value="NC_018748.1"/>
</dbReference>
<proteinExistence type="predicted"/>
<evidence type="ECO:0008006" key="4">
    <source>
        <dbReference type="Google" id="ProtNLM"/>
    </source>
</evidence>
<dbReference type="InterPro" id="IPR012899">
    <property type="entry name" value="LTXXQ"/>
</dbReference>
<accession>A0ABM5N451</accession>
<gene>
    <name evidence="2" type="ordered locus">Emtol_3107</name>
</gene>
<sequence>MKENSKFRLLWVAVGVLLLLNISLLAWISFFSKMLPREPQRLFLETELKFDEKQAEAYRKLRHEHAEQMRSLRDGVKEMKEAYYADLDKTISEDSLKERAEKIEGRMVEADVITFKHFQQVREMCTPEQQKHFDEVIIELIRSLERPGPPRRGPHPEGMPPERR</sequence>
<dbReference type="Pfam" id="PF07813">
    <property type="entry name" value="LTXXQ"/>
    <property type="match status" value="1"/>
</dbReference>
<feature type="region of interest" description="Disordered" evidence="1">
    <location>
        <begin position="144"/>
        <end position="164"/>
    </location>
</feature>